<protein>
    <recommendedName>
        <fullName evidence="4">Transmembrane protein</fullName>
    </recommendedName>
</protein>
<dbReference type="EMBL" id="DVMJ01000055">
    <property type="protein sequence ID" value="HIU13724.1"/>
    <property type="molecule type" value="Genomic_DNA"/>
</dbReference>
<evidence type="ECO:0000256" key="1">
    <source>
        <dbReference type="SAM" id="Phobius"/>
    </source>
</evidence>
<evidence type="ECO:0000313" key="2">
    <source>
        <dbReference type="EMBL" id="HIU13724.1"/>
    </source>
</evidence>
<reference evidence="2" key="1">
    <citation type="submission" date="2020-10" db="EMBL/GenBank/DDBJ databases">
        <authorList>
            <person name="Gilroy R."/>
        </authorList>
    </citation>
    <scope>NUCLEOTIDE SEQUENCE</scope>
    <source>
        <strain evidence="2">CHK195-11698</strain>
    </source>
</reference>
<comment type="caution">
    <text evidence="2">The sequence shown here is derived from an EMBL/GenBank/DDBJ whole genome shotgun (WGS) entry which is preliminary data.</text>
</comment>
<proteinExistence type="predicted"/>
<evidence type="ECO:0008006" key="4">
    <source>
        <dbReference type="Google" id="ProtNLM"/>
    </source>
</evidence>
<name>A0A9D1HQN9_9FIRM</name>
<organism evidence="2 3">
    <name type="scientific">Candidatus Fimiplasma intestinipullorum</name>
    <dbReference type="NCBI Taxonomy" id="2840825"/>
    <lineage>
        <taxon>Bacteria</taxon>
        <taxon>Bacillati</taxon>
        <taxon>Bacillota</taxon>
        <taxon>Clostridia</taxon>
        <taxon>Eubacteriales</taxon>
        <taxon>Candidatus Fimiplasma</taxon>
    </lineage>
</organism>
<keyword evidence="1" id="KW-1133">Transmembrane helix</keyword>
<reference evidence="2" key="2">
    <citation type="journal article" date="2021" name="PeerJ">
        <title>Extensive microbial diversity within the chicken gut microbiome revealed by metagenomics and culture.</title>
        <authorList>
            <person name="Gilroy R."/>
            <person name="Ravi A."/>
            <person name="Getino M."/>
            <person name="Pursley I."/>
            <person name="Horton D.L."/>
            <person name="Alikhan N.F."/>
            <person name="Baker D."/>
            <person name="Gharbi K."/>
            <person name="Hall N."/>
            <person name="Watson M."/>
            <person name="Adriaenssens E.M."/>
            <person name="Foster-Nyarko E."/>
            <person name="Jarju S."/>
            <person name="Secka A."/>
            <person name="Antonio M."/>
            <person name="Oren A."/>
            <person name="Chaudhuri R.R."/>
            <person name="La Ragione R."/>
            <person name="Hildebrand F."/>
            <person name="Pallen M.J."/>
        </authorList>
    </citation>
    <scope>NUCLEOTIDE SEQUENCE</scope>
    <source>
        <strain evidence="2">CHK195-11698</strain>
    </source>
</reference>
<sequence>MMIRQVVRWIVAAAVILSLLGVTDLWINYQQQNAIRAYSDYLPTSQLLATAYPEDSIQCEIEPCYANGQIISYVATYRTLGTSSVNLDNFMVNSRMELTLNRDMPTNRTILTYVFPSEQVTSIVSNEQMEVKGYVLTTGVSVISGQYYGQHYQISFMAKLYPSHVTFEDKQTQLVIQDQVETFFTLA</sequence>
<keyword evidence="1" id="KW-0472">Membrane</keyword>
<accession>A0A9D1HQN9</accession>
<evidence type="ECO:0000313" key="3">
    <source>
        <dbReference type="Proteomes" id="UP000824175"/>
    </source>
</evidence>
<feature type="transmembrane region" description="Helical" evidence="1">
    <location>
        <begin position="6"/>
        <end position="27"/>
    </location>
</feature>
<keyword evidence="1" id="KW-0812">Transmembrane</keyword>
<dbReference type="Proteomes" id="UP000824175">
    <property type="component" value="Unassembled WGS sequence"/>
</dbReference>
<dbReference type="AlphaFoldDB" id="A0A9D1HQN9"/>
<gene>
    <name evidence="2" type="ORF">IAD15_06600</name>
</gene>